<evidence type="ECO:0000256" key="2">
    <source>
        <dbReference type="SAM" id="MobiDB-lite"/>
    </source>
</evidence>
<dbReference type="PRINTS" id="PR00625">
    <property type="entry name" value="JDOMAIN"/>
</dbReference>
<dbReference type="GO" id="GO:0051082">
    <property type="term" value="F:unfolded protein binding"/>
    <property type="evidence" value="ECO:0007669"/>
    <property type="project" value="InterPro"/>
</dbReference>
<feature type="region of interest" description="Disordered" evidence="2">
    <location>
        <begin position="138"/>
        <end position="163"/>
    </location>
</feature>
<dbReference type="Pfam" id="PF01556">
    <property type="entry name" value="DnaJ_C"/>
    <property type="match status" value="1"/>
</dbReference>
<comment type="caution">
    <text evidence="4">The sequence shown here is derived from an EMBL/GenBank/DDBJ whole genome shotgun (WGS) entry which is preliminary data.</text>
</comment>
<dbReference type="SMART" id="SM00271">
    <property type="entry name" value="DnaJ"/>
    <property type="match status" value="1"/>
</dbReference>
<dbReference type="InterPro" id="IPR008971">
    <property type="entry name" value="HSP40/DnaJ_pept-bd"/>
</dbReference>
<gene>
    <name evidence="4" type="ORF">DYI37_08465</name>
</gene>
<dbReference type="AlphaFoldDB" id="A0A371X574"/>
<dbReference type="PANTHER" id="PTHR43096">
    <property type="entry name" value="DNAJ HOMOLOG 1, MITOCHONDRIAL-RELATED"/>
    <property type="match status" value="1"/>
</dbReference>
<proteinExistence type="predicted"/>
<dbReference type="PROSITE" id="PS00636">
    <property type="entry name" value="DNAJ_1"/>
    <property type="match status" value="1"/>
</dbReference>
<dbReference type="InterPro" id="IPR018253">
    <property type="entry name" value="DnaJ_domain_CS"/>
</dbReference>
<dbReference type="SUPFAM" id="SSF46565">
    <property type="entry name" value="Chaperone J-domain"/>
    <property type="match status" value="1"/>
</dbReference>
<dbReference type="SUPFAM" id="SSF49493">
    <property type="entry name" value="HSP40/DnaJ peptide-binding domain"/>
    <property type="match status" value="2"/>
</dbReference>
<dbReference type="PANTHER" id="PTHR43096:SF52">
    <property type="entry name" value="DNAJ HOMOLOG 1, MITOCHONDRIAL-RELATED"/>
    <property type="match status" value="1"/>
</dbReference>
<evidence type="ECO:0000313" key="4">
    <source>
        <dbReference type="EMBL" id="RFC64347.1"/>
    </source>
</evidence>
<dbReference type="RefSeq" id="WP_116682763.1">
    <property type="nucleotide sequence ID" value="NZ_QURL01000003.1"/>
</dbReference>
<dbReference type="CDD" id="cd10747">
    <property type="entry name" value="DnaJ_C"/>
    <property type="match status" value="1"/>
</dbReference>
<feature type="compositionally biased region" description="Basic and acidic residues" evidence="2">
    <location>
        <begin position="56"/>
        <end position="75"/>
    </location>
</feature>
<dbReference type="OrthoDB" id="9779889at2"/>
<dbReference type="InterPro" id="IPR002939">
    <property type="entry name" value="DnaJ_C"/>
</dbReference>
<name>A0A371X574_9HYPH</name>
<organism evidence="4 5">
    <name type="scientific">Fulvimarina endophytica</name>
    <dbReference type="NCBI Taxonomy" id="2293836"/>
    <lineage>
        <taxon>Bacteria</taxon>
        <taxon>Pseudomonadati</taxon>
        <taxon>Pseudomonadota</taxon>
        <taxon>Alphaproteobacteria</taxon>
        <taxon>Hyphomicrobiales</taxon>
        <taxon>Aurantimonadaceae</taxon>
        <taxon>Fulvimarina</taxon>
    </lineage>
</organism>
<keyword evidence="5" id="KW-1185">Reference proteome</keyword>
<sequence>MRDPYSVLGVSKSASEKEIKSAFRKLAKQYHPDAHPNDKTAAARFNEANQAYEILGDKEKRGQFDRGEIDGEGKPKFQGFGGSGGFGGGAGPFGSRARPGGGGAGAGGFDFSSSRGAGSQFDAESIFSDFFSSAFGGAGARRPGAAPGAGPAGGGFSAAREASRKGGDIEASLSITLEDIVSDKRIEVEFSSGKKLAIKLPEGVEDGQTIRLRGQGQPAPGPSGQAGDALVRIKLLPHERFRVDGRDLRADVSVPLKTAVTGGKVAVETLEGRVNLTIPAWTDSGRTFRLKGKGLTTKIGTRNDLLVTTRIALPDAKDPLREVLARELAREAAAD</sequence>
<dbReference type="GO" id="GO:0042026">
    <property type="term" value="P:protein refolding"/>
    <property type="evidence" value="ECO:0007669"/>
    <property type="project" value="TreeGrafter"/>
</dbReference>
<reference evidence="4 5" key="1">
    <citation type="submission" date="2018-08" db="EMBL/GenBank/DDBJ databases">
        <title>Fulvimarina sp. 85, whole genome shotgun sequence.</title>
        <authorList>
            <person name="Tuo L."/>
        </authorList>
    </citation>
    <scope>NUCLEOTIDE SEQUENCE [LARGE SCALE GENOMIC DNA]</scope>
    <source>
        <strain evidence="4 5">85</strain>
    </source>
</reference>
<keyword evidence="1" id="KW-0143">Chaperone</keyword>
<dbReference type="EMBL" id="QURL01000003">
    <property type="protein sequence ID" value="RFC64347.1"/>
    <property type="molecule type" value="Genomic_DNA"/>
</dbReference>
<dbReference type="InterPro" id="IPR001623">
    <property type="entry name" value="DnaJ_domain"/>
</dbReference>
<feature type="compositionally biased region" description="Gly residues" evidence="2">
    <location>
        <begin position="79"/>
        <end position="92"/>
    </location>
</feature>
<dbReference type="Pfam" id="PF00226">
    <property type="entry name" value="DnaJ"/>
    <property type="match status" value="1"/>
</dbReference>
<evidence type="ECO:0000313" key="5">
    <source>
        <dbReference type="Proteomes" id="UP000264310"/>
    </source>
</evidence>
<dbReference type="InterPro" id="IPR036869">
    <property type="entry name" value="J_dom_sf"/>
</dbReference>
<dbReference type="CDD" id="cd06257">
    <property type="entry name" value="DnaJ"/>
    <property type="match status" value="1"/>
</dbReference>
<evidence type="ECO:0000256" key="1">
    <source>
        <dbReference type="ARBA" id="ARBA00023186"/>
    </source>
</evidence>
<protein>
    <submittedName>
        <fullName evidence="4">J domain-containing protein</fullName>
    </submittedName>
</protein>
<accession>A0A371X574</accession>
<dbReference type="Gene3D" id="2.60.260.20">
    <property type="entry name" value="Urease metallochaperone UreE, N-terminal domain"/>
    <property type="match status" value="2"/>
</dbReference>
<dbReference type="Proteomes" id="UP000264310">
    <property type="component" value="Unassembled WGS sequence"/>
</dbReference>
<feature type="region of interest" description="Disordered" evidence="2">
    <location>
        <begin position="56"/>
        <end position="106"/>
    </location>
</feature>
<dbReference type="GO" id="GO:0005737">
    <property type="term" value="C:cytoplasm"/>
    <property type="evidence" value="ECO:0007669"/>
    <property type="project" value="TreeGrafter"/>
</dbReference>
<feature type="compositionally biased region" description="Low complexity" evidence="2">
    <location>
        <begin position="138"/>
        <end position="149"/>
    </location>
</feature>
<evidence type="ECO:0000259" key="3">
    <source>
        <dbReference type="PROSITE" id="PS50076"/>
    </source>
</evidence>
<dbReference type="FunFam" id="2.60.260.20:FF:000013">
    <property type="entry name" value="DnaJ subfamily B member 11"/>
    <property type="match status" value="1"/>
</dbReference>
<feature type="domain" description="J" evidence="3">
    <location>
        <begin position="3"/>
        <end position="68"/>
    </location>
</feature>
<dbReference type="PROSITE" id="PS50076">
    <property type="entry name" value="DNAJ_2"/>
    <property type="match status" value="1"/>
</dbReference>
<dbReference type="Gene3D" id="1.10.287.110">
    <property type="entry name" value="DnaJ domain"/>
    <property type="match status" value="1"/>
</dbReference>